<gene>
    <name evidence="2" type="ORF">BBOV_IV000410</name>
</gene>
<keyword evidence="1" id="KW-0732">Signal</keyword>
<organism evidence="2 3">
    <name type="scientific">Babesia bovis</name>
    <dbReference type="NCBI Taxonomy" id="5865"/>
    <lineage>
        <taxon>Eukaryota</taxon>
        <taxon>Sar</taxon>
        <taxon>Alveolata</taxon>
        <taxon>Apicomplexa</taxon>
        <taxon>Aconoidasida</taxon>
        <taxon>Piroplasmida</taxon>
        <taxon>Babesiidae</taxon>
        <taxon>Babesia</taxon>
    </lineage>
</organism>
<dbReference type="EMBL" id="AAXT01000004">
    <property type="protein sequence ID" value="EDO05641.1"/>
    <property type="molecule type" value="Genomic_DNA"/>
</dbReference>
<dbReference type="OMA" id="CVGHITI"/>
<feature type="signal peptide" evidence="1">
    <location>
        <begin position="1"/>
        <end position="22"/>
    </location>
</feature>
<comment type="caution">
    <text evidence="2">The sequence shown here is derived from an EMBL/GenBank/DDBJ whole genome shotgun (WGS) entry which is preliminary data.</text>
</comment>
<dbReference type="RefSeq" id="XP_001609209.1">
    <property type="nucleotide sequence ID" value="XM_001609159.1"/>
</dbReference>
<dbReference type="KEGG" id="bbo:BBOV_IV000410"/>
<sequence length="156" mass="16399">MLSLKFSLLSLFFSAFIAGIKADGPCSDADLAALGFHLGSPIDDMIPKLKVSTKAIRKVMMGNLTSVSESNRPAVADKIAKELSKGGISGVDGQCLLCFAGSAQCVASKCKGACVSSEYSKQCQSCIMEHCHASFVSCVGQETVNPAQHKDMMNAK</sequence>
<dbReference type="eggNOG" id="ENOG502QWWD">
    <property type="taxonomic scope" value="Eukaryota"/>
</dbReference>
<dbReference type="AlphaFoldDB" id="A7AV15"/>
<evidence type="ECO:0000256" key="1">
    <source>
        <dbReference type="SAM" id="SignalP"/>
    </source>
</evidence>
<proteinExistence type="predicted"/>
<dbReference type="GeneID" id="5477428"/>
<protein>
    <submittedName>
        <fullName evidence="2">Surface protein D</fullName>
    </submittedName>
</protein>
<feature type="chain" id="PRO_5002706268" evidence="1">
    <location>
        <begin position="23"/>
        <end position="156"/>
    </location>
</feature>
<dbReference type="Proteomes" id="UP000002173">
    <property type="component" value="Unassembled WGS sequence"/>
</dbReference>
<reference evidence="3" key="3">
    <citation type="journal article" date="2021" name="Int. J. Parasitol.">
        <title>Comparative analysis of gene expression between Babesia bovis blood stages and kinetes allowed by improved genome annotation.</title>
        <authorList>
            <person name="Ueti M.W."/>
            <person name="Johnson W.C."/>
            <person name="Kappmeyer L.S."/>
            <person name="Herndon D.R."/>
            <person name="Mousel M.R."/>
            <person name="Reif K.E."/>
            <person name="Taus N.S."/>
            <person name="Ifeonu O.O."/>
            <person name="Silva J.C."/>
            <person name="Suarez C.E."/>
            <person name="Brayton K.A."/>
        </authorList>
    </citation>
    <scope>NUCLEOTIDE SEQUENCE [LARGE SCALE GENOMIC DNA]</scope>
</reference>
<evidence type="ECO:0000313" key="3">
    <source>
        <dbReference type="Proteomes" id="UP000002173"/>
    </source>
</evidence>
<keyword evidence="3" id="KW-1185">Reference proteome</keyword>
<dbReference type="InParanoid" id="A7AV15"/>
<reference evidence="3" key="2">
    <citation type="journal article" date="2020" name="Data Brief">
        <title>Transcriptome dataset of Babesia bovis life stages within vertebrate and invertebrate hosts.</title>
        <authorList>
            <person name="Ueti M.W."/>
            <person name="Johnson W.C."/>
            <person name="Kappmeyer L.S."/>
            <person name="Herndon D.R."/>
            <person name="Mousel M.R."/>
            <person name="Reif K.E."/>
            <person name="Taus N.S."/>
            <person name="Ifeonu O.O."/>
            <person name="Silva J.C."/>
            <person name="Suarez C.E."/>
            <person name="Brayton K.A."/>
        </authorList>
    </citation>
    <scope>NUCLEOTIDE SEQUENCE [LARGE SCALE GENOMIC DNA]</scope>
</reference>
<evidence type="ECO:0000313" key="2">
    <source>
        <dbReference type="EMBL" id="EDO05641.1"/>
    </source>
</evidence>
<accession>A7AV15</accession>
<name>A7AV15_BABBO</name>
<dbReference type="VEuPathDB" id="PiroplasmaDB:BBOV_IV000410"/>
<reference evidence="2 3" key="1">
    <citation type="journal article" date="2007" name="PLoS Pathog.">
        <title>Genome sequence of Babesia bovis and comparative analysis of apicomplexan hemoprotozoa.</title>
        <authorList>
            <person name="Brayton K.A."/>
            <person name="Lau A.O.T."/>
            <person name="Herndon D.R."/>
            <person name="Hannick L."/>
            <person name="Kappmeyer L.S."/>
            <person name="Berens S.J."/>
            <person name="Bidwell S.L."/>
            <person name="Brown W.C."/>
            <person name="Crabtree J."/>
            <person name="Fadrosh D."/>
            <person name="Feldblum T."/>
            <person name="Forberger H.A."/>
            <person name="Haas B.J."/>
            <person name="Howell J.M."/>
            <person name="Khouri H."/>
            <person name="Koo H."/>
            <person name="Mann D.J."/>
            <person name="Norimine J."/>
            <person name="Paulsen I.T."/>
            <person name="Radune D."/>
            <person name="Ren Q."/>
            <person name="Smith R.K. Jr."/>
            <person name="Suarez C.E."/>
            <person name="White O."/>
            <person name="Wortman J.R."/>
            <person name="Knowles D.P. Jr."/>
            <person name="McElwain T.F."/>
            <person name="Nene V.M."/>
        </authorList>
    </citation>
    <scope>NUCLEOTIDE SEQUENCE [LARGE SCALE GENOMIC DNA]</scope>
    <source>
        <strain evidence="2">T2Bo</strain>
    </source>
</reference>